<evidence type="ECO:0000313" key="3">
    <source>
        <dbReference type="Proteomes" id="UP000011777"/>
    </source>
</evidence>
<evidence type="ECO:0000313" key="2">
    <source>
        <dbReference type="EMBL" id="EMG50140.1"/>
    </source>
</evidence>
<dbReference type="Proteomes" id="UP000011777">
    <property type="component" value="Unassembled WGS sequence"/>
</dbReference>
<feature type="compositionally biased region" description="Low complexity" evidence="1">
    <location>
        <begin position="34"/>
        <end position="46"/>
    </location>
</feature>
<feature type="compositionally biased region" description="Basic and acidic residues" evidence="1">
    <location>
        <begin position="55"/>
        <end position="67"/>
    </location>
</feature>
<proteinExistence type="predicted"/>
<keyword evidence="3" id="KW-1185">Reference proteome</keyword>
<protein>
    <submittedName>
        <fullName evidence="2">Uncharacterized protein</fullName>
    </submittedName>
</protein>
<dbReference type="OrthoDB" id="339151at2759"/>
<dbReference type="STRING" id="1245528.M3K4G0"/>
<name>M3K4G0_CANMX</name>
<dbReference type="EMBL" id="AOGT01000362">
    <property type="protein sequence ID" value="EMG50140.1"/>
    <property type="molecule type" value="Genomic_DNA"/>
</dbReference>
<comment type="caution">
    <text evidence="2">The sequence shown here is derived from an EMBL/GenBank/DDBJ whole genome shotgun (WGS) entry which is preliminary data.</text>
</comment>
<dbReference type="HOGENOM" id="CLU_2580206_0_0_1"/>
<feature type="region of interest" description="Disordered" evidence="1">
    <location>
        <begin position="26"/>
        <end position="81"/>
    </location>
</feature>
<gene>
    <name evidence="2" type="ORF">G210_4834</name>
</gene>
<sequence>DFVNQEAQRRALDARETTLDGITFALEPRESKTGNNYHNSSGSGNYKKFGGQVKDGAKNKDKFDNKKVNGGKKNVNKPATK</sequence>
<organism evidence="2 3">
    <name type="scientific">Candida maltosa (strain Xu316)</name>
    <name type="common">Yeast</name>
    <dbReference type="NCBI Taxonomy" id="1245528"/>
    <lineage>
        <taxon>Eukaryota</taxon>
        <taxon>Fungi</taxon>
        <taxon>Dikarya</taxon>
        <taxon>Ascomycota</taxon>
        <taxon>Saccharomycotina</taxon>
        <taxon>Pichiomycetes</taxon>
        <taxon>Debaryomycetaceae</taxon>
        <taxon>Candida/Lodderomyces clade</taxon>
        <taxon>Candida</taxon>
    </lineage>
</organism>
<dbReference type="AlphaFoldDB" id="M3K4G0"/>
<feature type="compositionally biased region" description="Low complexity" evidence="1">
    <location>
        <begin position="71"/>
        <end position="81"/>
    </location>
</feature>
<reference evidence="2 3" key="1">
    <citation type="submission" date="2013-02" db="EMBL/GenBank/DDBJ databases">
        <title>Genome sequence of Candida maltosa Xu316, a potential industrial strain for xylitol and ethanol production.</title>
        <authorList>
            <person name="Yu J."/>
            <person name="Wang Q."/>
            <person name="Geng X."/>
            <person name="Bao W."/>
            <person name="He P."/>
            <person name="Cai J."/>
        </authorList>
    </citation>
    <scope>NUCLEOTIDE SEQUENCE [LARGE SCALE GENOMIC DNA]</scope>
    <source>
        <strain evidence="3">Xu316</strain>
    </source>
</reference>
<evidence type="ECO:0000256" key="1">
    <source>
        <dbReference type="SAM" id="MobiDB-lite"/>
    </source>
</evidence>
<feature type="non-terminal residue" evidence="2">
    <location>
        <position position="1"/>
    </location>
</feature>
<accession>M3K4G0</accession>